<evidence type="ECO:0000313" key="5">
    <source>
        <dbReference type="Proteomes" id="UP000234560"/>
    </source>
</evidence>
<feature type="compositionally biased region" description="Basic and acidic residues" evidence="1">
    <location>
        <begin position="750"/>
        <end position="762"/>
    </location>
</feature>
<dbReference type="InterPro" id="IPR022435">
    <property type="entry name" value="Surface-anchored_actinobac"/>
</dbReference>
<dbReference type="AlphaFoldDB" id="A0AAF0YUV1"/>
<reference evidence="4" key="2">
    <citation type="submission" date="2023-10" db="EMBL/GenBank/DDBJ databases">
        <authorList>
            <person name="Choi B."/>
        </authorList>
    </citation>
    <scope>NUCLEOTIDE SEQUENCE</scope>
    <source>
        <strain evidence="4">UMB0763</strain>
    </source>
</reference>
<accession>A0AAF0YUV1</accession>
<dbReference type="Proteomes" id="UP000234560">
    <property type="component" value="Chromosome"/>
</dbReference>
<keyword evidence="2" id="KW-0812">Transmembrane</keyword>
<gene>
    <name evidence="4" type="ORF">CYJ47_00630</name>
</gene>
<dbReference type="EMBL" id="CP136958">
    <property type="protein sequence ID" value="WOT02319.1"/>
    <property type="molecule type" value="Genomic_DNA"/>
</dbReference>
<evidence type="ECO:0000256" key="1">
    <source>
        <dbReference type="SAM" id="MobiDB-lite"/>
    </source>
</evidence>
<keyword evidence="3" id="KW-0732">Signal</keyword>
<keyword evidence="2" id="KW-0472">Membrane</keyword>
<feature type="compositionally biased region" description="Basic and acidic residues" evidence="1">
    <location>
        <begin position="554"/>
        <end position="579"/>
    </location>
</feature>
<name>A0AAF0YUV1_9CORY</name>
<reference evidence="4" key="1">
    <citation type="submission" date="2017-12" db="EMBL/GenBank/DDBJ databases">
        <authorList>
            <person name="Thomas-White K."/>
            <person name="Wolfe A.J."/>
        </authorList>
    </citation>
    <scope>NUCLEOTIDE SEQUENCE</scope>
    <source>
        <strain evidence="4">UMB0763</strain>
    </source>
</reference>
<protein>
    <submittedName>
        <fullName evidence="4">Choice-of-anchor M domain-containing protein</fullName>
    </submittedName>
</protein>
<feature type="transmembrane region" description="Helical" evidence="2">
    <location>
        <begin position="851"/>
        <end position="873"/>
    </location>
</feature>
<feature type="signal peptide" evidence="3">
    <location>
        <begin position="1"/>
        <end position="18"/>
    </location>
</feature>
<evidence type="ECO:0000313" key="4">
    <source>
        <dbReference type="EMBL" id="WOT02319.1"/>
    </source>
</evidence>
<feature type="chain" id="PRO_5042246050" evidence="3">
    <location>
        <begin position="19"/>
        <end position="882"/>
    </location>
</feature>
<evidence type="ECO:0000256" key="2">
    <source>
        <dbReference type="SAM" id="Phobius"/>
    </source>
</evidence>
<dbReference type="KEGG" id="cpyr:CYJ47_00630"/>
<sequence>MSAVILLIVVGVPSPAVAGEPTVISVGHTDSPKAYWDEEAHNFTLMTENGALSNPLPIEQTTSWLRADSTWTVPDNEAYASFGAPGETFYASPENVGHKWDTLLWQGIGADSGVPVSTFRDSSFTLDLIDYSGPGEMTMFQDAVNPGETPVIFLSSHRPGHQWTPLTAGSHTHLNTIFTAPGVYHLTYRATARLLTGELVASRPQTTTWWVGDKPTGQEEEKPVWDLHPTTEAHELSNASYHVKSTAEDGYNEITVTGEEPVHVTGGIYDTPESAYPTCEFDYVATPDEPSQRYSDYCTSGIMKATITPHPLVTNAQATTASFASINGEEDITLTGHEGGADEPSQEEELNSGHIDIGPVEHNGTVVMAIIDKDHAVHDPKNAVLVVNASARLTRRGAAMMKPAFDFIGPEGTAFSLLEQSGAHQTRQIWPGFSTEHLPLALRQKGWDIEVEKASDTTWSGFLTELDGPSHLLPGTIENVGHIHLNWVFRQLGEHTMRVRAVNRQTGEKTAWEELRFRVEGADDTGTQHPGSDSGSQPGSHEGAGSTTQPGGHTPDRPGEHTPDRPGGHTPGKNESEAGVRMDHGHADMAFRNGDAYFDISGSGAADGKRASGSVTFVVPHGVIPFSQKDDAPWVGFSWSPTGGEVRLTSFEGPGTMSVFTPDSFGGRTVDLSSDERGRTMLLQGDHGHKHYAFTFDAPGVYIAEFTFTGDDGQNSSLTAKFDVGAASSDEAESGTHSAPSQPAPVRPGVADHKVAGAEHGHGTAQSGPHLPGEAGQTGKTPGARRASSDSRGAAAASGAPRRHTSAKNPAKTNRSKKTNVPLHAAAGASPGVPRGGVRSQAAAIPQQTGWGAGLITGIGATCLVCGIGLALATTVRHRREE</sequence>
<dbReference type="RefSeq" id="WP_257877939.1">
    <property type="nucleotide sequence ID" value="NZ_CP136958.1"/>
</dbReference>
<keyword evidence="2" id="KW-1133">Transmembrane helix</keyword>
<feature type="compositionally biased region" description="Low complexity" evidence="1">
    <location>
        <begin position="784"/>
        <end position="800"/>
    </location>
</feature>
<proteinExistence type="predicted"/>
<feature type="region of interest" description="Disordered" evidence="1">
    <location>
        <begin position="728"/>
        <end position="841"/>
    </location>
</feature>
<dbReference type="NCBIfam" id="NF038134">
    <property type="entry name" value="choice_anch_M"/>
    <property type="match status" value="3"/>
</dbReference>
<feature type="region of interest" description="Disordered" evidence="1">
    <location>
        <begin position="521"/>
        <end position="579"/>
    </location>
</feature>
<feature type="compositionally biased region" description="Polar residues" evidence="1">
    <location>
        <begin position="525"/>
        <end position="551"/>
    </location>
</feature>
<dbReference type="NCBIfam" id="TIGR03769">
    <property type="entry name" value="P_ac_wall_RPT"/>
    <property type="match status" value="1"/>
</dbReference>
<evidence type="ECO:0000256" key="3">
    <source>
        <dbReference type="SAM" id="SignalP"/>
    </source>
</evidence>
<organism evidence="4 5">
    <name type="scientific">Corynebacterium pyruviciproducens</name>
    <dbReference type="NCBI Taxonomy" id="598660"/>
    <lineage>
        <taxon>Bacteria</taxon>
        <taxon>Bacillati</taxon>
        <taxon>Actinomycetota</taxon>
        <taxon>Actinomycetes</taxon>
        <taxon>Mycobacteriales</taxon>
        <taxon>Corynebacteriaceae</taxon>
        <taxon>Corynebacterium</taxon>
    </lineage>
</organism>